<sequence>MAKTKRRKLDKGKQGEYYSEPNHDYFSEHFEEVDKCGKELTETTSLFKNHRNKGIPFRHLK</sequence>
<dbReference type="AlphaFoldDB" id="A0A933GKS8"/>
<feature type="region of interest" description="Disordered" evidence="1">
    <location>
        <begin position="1"/>
        <end position="20"/>
    </location>
</feature>
<comment type="caution">
    <text evidence="2">The sequence shown here is derived from an EMBL/GenBank/DDBJ whole genome shotgun (WGS) entry which is preliminary data.</text>
</comment>
<protein>
    <submittedName>
        <fullName evidence="2">Uncharacterized protein</fullName>
    </submittedName>
</protein>
<evidence type="ECO:0000313" key="3">
    <source>
        <dbReference type="Proteomes" id="UP000772181"/>
    </source>
</evidence>
<accession>A0A933GKS8</accession>
<gene>
    <name evidence="2" type="ORF">HY730_01160</name>
</gene>
<proteinExistence type="predicted"/>
<dbReference type="EMBL" id="JACQWF010000053">
    <property type="protein sequence ID" value="MBI4594970.1"/>
    <property type="molecule type" value="Genomic_DNA"/>
</dbReference>
<evidence type="ECO:0000313" key="2">
    <source>
        <dbReference type="EMBL" id="MBI4594970.1"/>
    </source>
</evidence>
<organism evidence="2 3">
    <name type="scientific">Tectimicrobiota bacterium</name>
    <dbReference type="NCBI Taxonomy" id="2528274"/>
    <lineage>
        <taxon>Bacteria</taxon>
        <taxon>Pseudomonadati</taxon>
        <taxon>Nitrospinota/Tectimicrobiota group</taxon>
        <taxon>Candidatus Tectimicrobiota</taxon>
    </lineage>
</organism>
<dbReference type="Proteomes" id="UP000772181">
    <property type="component" value="Unassembled WGS sequence"/>
</dbReference>
<feature type="compositionally biased region" description="Basic residues" evidence="1">
    <location>
        <begin position="1"/>
        <end position="10"/>
    </location>
</feature>
<reference evidence="2" key="1">
    <citation type="submission" date="2020-07" db="EMBL/GenBank/DDBJ databases">
        <title>Huge and variable diversity of episymbiotic CPR bacteria and DPANN archaea in groundwater ecosystems.</title>
        <authorList>
            <person name="He C.Y."/>
            <person name="Keren R."/>
            <person name="Whittaker M."/>
            <person name="Farag I.F."/>
            <person name="Doudna J."/>
            <person name="Cate J.H.D."/>
            <person name="Banfield J.F."/>
        </authorList>
    </citation>
    <scope>NUCLEOTIDE SEQUENCE</scope>
    <source>
        <strain evidence="2">NC_groundwater_1482_Ag_S-0.65um_47_24</strain>
    </source>
</reference>
<evidence type="ECO:0000256" key="1">
    <source>
        <dbReference type="SAM" id="MobiDB-lite"/>
    </source>
</evidence>
<name>A0A933GKS8_UNCTE</name>